<dbReference type="EMBL" id="JAGFOA010000002">
    <property type="protein sequence ID" value="MBO3663077.1"/>
    <property type="molecule type" value="Genomic_DNA"/>
</dbReference>
<gene>
    <name evidence="2" type="ORF">J5V96_06070</name>
</gene>
<keyword evidence="1" id="KW-0732">Signal</keyword>
<feature type="signal peptide" evidence="1">
    <location>
        <begin position="1"/>
        <end position="37"/>
    </location>
</feature>
<keyword evidence="3" id="KW-1185">Reference proteome</keyword>
<dbReference type="Proteomes" id="UP000680132">
    <property type="component" value="Unassembled WGS sequence"/>
</dbReference>
<dbReference type="PROSITE" id="PS51257">
    <property type="entry name" value="PROKAR_LIPOPROTEIN"/>
    <property type="match status" value="1"/>
</dbReference>
<evidence type="ECO:0000256" key="1">
    <source>
        <dbReference type="SAM" id="SignalP"/>
    </source>
</evidence>
<evidence type="ECO:0008006" key="4">
    <source>
        <dbReference type="Google" id="ProtNLM"/>
    </source>
</evidence>
<comment type="caution">
    <text evidence="2">The sequence shown here is derived from an EMBL/GenBank/DDBJ whole genome shotgun (WGS) entry which is preliminary data.</text>
</comment>
<dbReference type="AlphaFoldDB" id="A0A939TWW8"/>
<accession>A0A939TWW8</accession>
<protein>
    <recommendedName>
        <fullName evidence="4">Lipoprotein</fullName>
    </recommendedName>
</protein>
<evidence type="ECO:0000313" key="2">
    <source>
        <dbReference type="EMBL" id="MBO3663077.1"/>
    </source>
</evidence>
<sequence length="218" mass="23758">MDRKTMDARISFSSKTVLVWCVALVVSTLAGCSSAPADDPERQDAAPAPVSTEGFTGPYAAEFAYNTSIAPNDAVREMLSDSNITEAEAHEVLSDFKRCVSDFGYEITNYAFDGSYGVDFPPNASTDVVNRRVNNCSTSTGEAQVLSLYSWTNRNPERLDESAIVIDCLIDSGVVPKGYSPADFEENMRDGKFPLIGDTEEAREKLSECQIDPLGHSR</sequence>
<feature type="chain" id="PRO_5037229822" description="Lipoprotein" evidence="1">
    <location>
        <begin position="38"/>
        <end position="218"/>
    </location>
</feature>
<name>A0A939TWW8_9MICO</name>
<proteinExistence type="predicted"/>
<organism evidence="2 3">
    <name type="scientific">Microbacterium stercoris</name>
    <dbReference type="NCBI Taxonomy" id="2820289"/>
    <lineage>
        <taxon>Bacteria</taxon>
        <taxon>Bacillati</taxon>
        <taxon>Actinomycetota</taxon>
        <taxon>Actinomycetes</taxon>
        <taxon>Micrococcales</taxon>
        <taxon>Microbacteriaceae</taxon>
        <taxon>Microbacterium</taxon>
    </lineage>
</organism>
<evidence type="ECO:0000313" key="3">
    <source>
        <dbReference type="Proteomes" id="UP000680132"/>
    </source>
</evidence>
<reference evidence="2" key="1">
    <citation type="submission" date="2021-03" db="EMBL/GenBank/DDBJ databases">
        <title>Microbacterium sp. nov., a novel actinobacterium isolated from cow dung.</title>
        <authorList>
            <person name="Zhang L."/>
        </authorList>
    </citation>
    <scope>NUCLEOTIDE SEQUENCE</scope>
    <source>
        <strain evidence="2">NEAU-LLB</strain>
    </source>
</reference>
<dbReference type="RefSeq" id="WP_208501732.1">
    <property type="nucleotide sequence ID" value="NZ_JAGFOA010000002.1"/>
</dbReference>